<proteinExistence type="inferred from homology"/>
<protein>
    <submittedName>
        <fullName evidence="8">Flagellar hook-associated protein 3</fullName>
    </submittedName>
</protein>
<keyword evidence="8" id="KW-0282">Flagellum</keyword>
<keyword evidence="9" id="KW-1185">Reference proteome</keyword>
<feature type="domain" description="Flagellin C-terminal" evidence="7">
    <location>
        <begin position="326"/>
        <end position="391"/>
    </location>
</feature>
<keyword evidence="5" id="KW-0975">Bacterial flagellum</keyword>
<sequence>MRVTTNLIFDQNFRAINNSQGKLSDIQTQLASGRKLLRPSDDPVGAVQVIRLTEEIDKTVQYRRNIDLATNNLELQDTTMRSINEIVNRGRVLVVQSGNGIISTEDRRALASELDQIRNQVIDLMNTQNASGEYIFAGYQSREQAFNFNPGNSINPIQFQGDDGINSMQLSDSVSIQTTVSGKTLFEDVKARLDITNVSAAGFAFGGYDMQSQDDFDVFHELNFSAVSPANNQYQMELLASNEIQVTNLGTGSVVDTIPYIAGQPTVFAGLTVDIQGGVGSTFDFELKRPDKQNLAETLHNMSLALNDSSISDYQYQREIRNALVGIDNGLDKMARENSSVGARLNIAESVLGSLLDTDVANQKARSTIQDVDYAEASAEFSKQETALSAAFASFPRVAGLSLFDFI</sequence>
<evidence type="ECO:0000256" key="2">
    <source>
        <dbReference type="ARBA" id="ARBA00004613"/>
    </source>
</evidence>
<reference evidence="8" key="2">
    <citation type="submission" date="2023-01" db="EMBL/GenBank/DDBJ databases">
        <title>Draft genome sequence of Agaribacter marinus strain NBRC 110023.</title>
        <authorList>
            <person name="Sun Q."/>
            <person name="Mori K."/>
        </authorList>
    </citation>
    <scope>NUCLEOTIDE SEQUENCE</scope>
    <source>
        <strain evidence="8">NBRC 110023</strain>
    </source>
</reference>
<dbReference type="SUPFAM" id="SSF64518">
    <property type="entry name" value="Phase 1 flagellin"/>
    <property type="match status" value="1"/>
</dbReference>
<dbReference type="AlphaFoldDB" id="A0AA37SVZ9"/>
<reference evidence="8" key="1">
    <citation type="journal article" date="2014" name="Int. J. Syst. Evol. Microbiol.">
        <title>Complete genome sequence of Corynebacterium casei LMG S-19264T (=DSM 44701T), isolated from a smear-ripened cheese.</title>
        <authorList>
            <consortium name="US DOE Joint Genome Institute (JGI-PGF)"/>
            <person name="Walter F."/>
            <person name="Albersmeier A."/>
            <person name="Kalinowski J."/>
            <person name="Ruckert C."/>
        </authorList>
    </citation>
    <scope>NUCLEOTIDE SEQUENCE</scope>
    <source>
        <strain evidence="8">NBRC 110023</strain>
    </source>
</reference>
<keyword evidence="4" id="KW-0964">Secreted</keyword>
<dbReference type="Pfam" id="PF00700">
    <property type="entry name" value="Flagellin_C"/>
    <property type="match status" value="1"/>
</dbReference>
<evidence type="ECO:0000256" key="1">
    <source>
        <dbReference type="ARBA" id="ARBA00004365"/>
    </source>
</evidence>
<comment type="subcellular location">
    <subcellularLocation>
        <location evidence="1">Bacterial flagellum</location>
    </subcellularLocation>
    <subcellularLocation>
        <location evidence="2">Secreted</location>
    </subcellularLocation>
</comment>
<dbReference type="RefSeq" id="WP_284217071.1">
    <property type="nucleotide sequence ID" value="NZ_BSOT01000005.1"/>
</dbReference>
<keyword evidence="8" id="KW-0969">Cilium</keyword>
<evidence type="ECO:0000313" key="9">
    <source>
        <dbReference type="Proteomes" id="UP001156601"/>
    </source>
</evidence>
<dbReference type="EMBL" id="BSOT01000005">
    <property type="protein sequence ID" value="GLR70791.1"/>
    <property type="molecule type" value="Genomic_DNA"/>
</dbReference>
<dbReference type="InterPro" id="IPR013384">
    <property type="entry name" value="Flagell_FlgL"/>
</dbReference>
<dbReference type="InterPro" id="IPR001029">
    <property type="entry name" value="Flagellin_N"/>
</dbReference>
<dbReference type="NCBIfam" id="TIGR02550">
    <property type="entry name" value="flagell_flgL"/>
    <property type="match status" value="1"/>
</dbReference>
<keyword evidence="8" id="KW-0966">Cell projection</keyword>
<organism evidence="8 9">
    <name type="scientific">Agaribacter marinus</name>
    <dbReference type="NCBI Taxonomy" id="1431249"/>
    <lineage>
        <taxon>Bacteria</taxon>
        <taxon>Pseudomonadati</taxon>
        <taxon>Pseudomonadota</taxon>
        <taxon>Gammaproteobacteria</taxon>
        <taxon>Alteromonadales</taxon>
        <taxon>Alteromonadaceae</taxon>
        <taxon>Agaribacter</taxon>
    </lineage>
</organism>
<dbReference type="InterPro" id="IPR001492">
    <property type="entry name" value="Flagellin"/>
</dbReference>
<name>A0AA37SVZ9_9ALTE</name>
<comment type="caution">
    <text evidence="8">The sequence shown here is derived from an EMBL/GenBank/DDBJ whole genome shotgun (WGS) entry which is preliminary data.</text>
</comment>
<evidence type="ECO:0000259" key="6">
    <source>
        <dbReference type="Pfam" id="PF00669"/>
    </source>
</evidence>
<dbReference type="PANTHER" id="PTHR42792:SF1">
    <property type="entry name" value="FLAGELLAR HOOK-ASSOCIATED PROTEIN 3"/>
    <property type="match status" value="1"/>
</dbReference>
<dbReference type="GO" id="GO:0005198">
    <property type="term" value="F:structural molecule activity"/>
    <property type="evidence" value="ECO:0007669"/>
    <property type="project" value="InterPro"/>
</dbReference>
<dbReference type="Pfam" id="PF00669">
    <property type="entry name" value="Flagellin_N"/>
    <property type="match status" value="1"/>
</dbReference>
<evidence type="ECO:0000313" key="8">
    <source>
        <dbReference type="EMBL" id="GLR70791.1"/>
    </source>
</evidence>
<dbReference type="Proteomes" id="UP001156601">
    <property type="component" value="Unassembled WGS sequence"/>
</dbReference>
<dbReference type="InterPro" id="IPR046358">
    <property type="entry name" value="Flagellin_C"/>
</dbReference>
<dbReference type="GO" id="GO:0009424">
    <property type="term" value="C:bacterial-type flagellum hook"/>
    <property type="evidence" value="ECO:0007669"/>
    <property type="project" value="InterPro"/>
</dbReference>
<dbReference type="GO" id="GO:0005576">
    <property type="term" value="C:extracellular region"/>
    <property type="evidence" value="ECO:0007669"/>
    <property type="project" value="UniProtKB-SubCell"/>
</dbReference>
<dbReference type="PANTHER" id="PTHR42792">
    <property type="entry name" value="FLAGELLIN"/>
    <property type="match status" value="1"/>
</dbReference>
<evidence type="ECO:0000256" key="3">
    <source>
        <dbReference type="ARBA" id="ARBA00005709"/>
    </source>
</evidence>
<dbReference type="GO" id="GO:0071973">
    <property type="term" value="P:bacterial-type flagellum-dependent cell motility"/>
    <property type="evidence" value="ECO:0007669"/>
    <property type="project" value="InterPro"/>
</dbReference>
<evidence type="ECO:0000259" key="7">
    <source>
        <dbReference type="Pfam" id="PF00700"/>
    </source>
</evidence>
<accession>A0AA37SVZ9</accession>
<dbReference type="Gene3D" id="1.20.1330.10">
    <property type="entry name" value="f41 fragment of flagellin, N-terminal domain"/>
    <property type="match status" value="1"/>
</dbReference>
<feature type="domain" description="Flagellin N-terminal" evidence="6">
    <location>
        <begin position="4"/>
        <end position="140"/>
    </location>
</feature>
<gene>
    <name evidence="8" type="primary">flgL</name>
    <name evidence="8" type="ORF">GCM10007852_16990</name>
</gene>
<evidence type="ECO:0000256" key="5">
    <source>
        <dbReference type="ARBA" id="ARBA00023143"/>
    </source>
</evidence>
<evidence type="ECO:0000256" key="4">
    <source>
        <dbReference type="ARBA" id="ARBA00022525"/>
    </source>
</evidence>
<comment type="similarity">
    <text evidence="3">Belongs to the bacterial flagellin family.</text>
</comment>